<name>A0A9N9MXL8_9CUCU</name>
<evidence type="ECO:0000313" key="4">
    <source>
        <dbReference type="Proteomes" id="UP001152799"/>
    </source>
</evidence>
<dbReference type="CDD" id="cd14364">
    <property type="entry name" value="CUE_ASCC2"/>
    <property type="match status" value="1"/>
</dbReference>
<dbReference type="GO" id="GO:0043130">
    <property type="term" value="F:ubiquitin binding"/>
    <property type="evidence" value="ECO:0007669"/>
    <property type="project" value="InterPro"/>
</dbReference>
<dbReference type="SUPFAM" id="SSF46934">
    <property type="entry name" value="UBA-like"/>
    <property type="match status" value="1"/>
</dbReference>
<dbReference type="Gene3D" id="1.10.8.10">
    <property type="entry name" value="DNA helicase RuvA subunit, C-terminal domain"/>
    <property type="match status" value="1"/>
</dbReference>
<evidence type="ECO:0000313" key="3">
    <source>
        <dbReference type="EMBL" id="CAG9773525.1"/>
    </source>
</evidence>
<dbReference type="AlphaFoldDB" id="A0A9N9MXL8"/>
<dbReference type="PANTHER" id="PTHR21494:SF0">
    <property type="entry name" value="ACTIVATING SIGNAL COINTEGRATOR 1 COMPLEX SUBUNIT 2"/>
    <property type="match status" value="1"/>
</dbReference>
<dbReference type="InterPro" id="IPR003892">
    <property type="entry name" value="CUE"/>
</dbReference>
<proteinExistence type="predicted"/>
<sequence>MSIETSFKKLEISSEVREGEKVSKNLVTGNKIYQYIDIFKNPAKLPINQIHIEHTWRQIKKHPPKDWGNSDNSAEEMARTYIETKSEIIPALDRKLLPPTFLHRFEPFSIIQAEEEEERVNFITKNIQYLEGLEFLLNCNFHQFWCTILNEPSAVVALRSFLLEPILPYQFTYLVDECLEVYMAVLTTFLLVYEKLLTFKKSETEYMASSFGLSKLIEKKLLNLPIVITLAVLYKDRDYAFVDNVVEVYFNYLKKDNETFLSKEVEVTIDQNLSVLEIIGNQVCGFGGSGSIVPNYIHNRPAIFSLSWVYSVVDDIIKTLVSLNALFQFYRPSIEMALNKNLPFRLPYLYVNIYKDLFELLDQREEEHTEQALFKVVIKGIGMGRTEFIEVFHVFVSNCLDEALKHMGDNTKQEHLVETYLKLLTTALEEEYFIKDYNKTYDVANQNEMIESCCDLDPTRTKFIVSCINRLPRDKVLQELSKSGRRTLEDVIRDFTPALAEIPKVEEEQPCASGSRLASAKHSEIDAQIQDIIDMFPHLGDGFALQCLEAYNFQTPDVINAILEDNLPPHLVEIPFDSIRIPPEPEPEKPILAYRGKKPDYDDALKLLNDKKEKKDMKTLVLDMIQSDNYNYDDDFDEEGLDMVDVPVHDNPTCDDPETEIFNPNRRPHRRGQPESDSEESEEEAAAAATSSERNRLNFCDDPAAIRERRNAKFASKHPQSSNPAKPKPDVVGKAKGQGQEKSTQINRQKKNANKSSRANHNRKSGATWKRNKGMIPS</sequence>
<feature type="region of interest" description="Disordered" evidence="1">
    <location>
        <begin position="644"/>
        <end position="778"/>
    </location>
</feature>
<feature type="compositionally biased region" description="Acidic residues" evidence="1">
    <location>
        <begin position="676"/>
        <end position="685"/>
    </location>
</feature>
<reference evidence="3" key="1">
    <citation type="submission" date="2022-01" db="EMBL/GenBank/DDBJ databases">
        <authorList>
            <person name="King R."/>
        </authorList>
    </citation>
    <scope>NUCLEOTIDE SEQUENCE</scope>
</reference>
<dbReference type="OrthoDB" id="5577209at2759"/>
<dbReference type="SMART" id="SM00546">
    <property type="entry name" value="CUE"/>
    <property type="match status" value="1"/>
</dbReference>
<feature type="compositionally biased region" description="Basic residues" evidence="1">
    <location>
        <begin position="748"/>
        <end position="764"/>
    </location>
</feature>
<evidence type="ECO:0000259" key="2">
    <source>
        <dbReference type="PROSITE" id="PS51140"/>
    </source>
</evidence>
<protein>
    <recommendedName>
        <fullName evidence="2">CUE domain-containing protein</fullName>
    </recommendedName>
</protein>
<dbReference type="InterPro" id="IPR052586">
    <property type="entry name" value="ASCC2"/>
</dbReference>
<dbReference type="Proteomes" id="UP001152799">
    <property type="component" value="Chromosome 9"/>
</dbReference>
<accession>A0A9N9MXL8</accession>
<gene>
    <name evidence="3" type="ORF">CEUTPL_LOCUS13915</name>
</gene>
<dbReference type="PROSITE" id="PS51140">
    <property type="entry name" value="CUE"/>
    <property type="match status" value="1"/>
</dbReference>
<dbReference type="Pfam" id="PF02845">
    <property type="entry name" value="CUE"/>
    <property type="match status" value="1"/>
</dbReference>
<dbReference type="InterPro" id="IPR041800">
    <property type="entry name" value="ASCC2_CUE"/>
</dbReference>
<dbReference type="EMBL" id="OU892285">
    <property type="protein sequence ID" value="CAG9773525.1"/>
    <property type="molecule type" value="Genomic_DNA"/>
</dbReference>
<dbReference type="PANTHER" id="PTHR21494">
    <property type="entry name" value="ACTIVATING SIGNAL COINTEGRATOR 1 COMPLEX SUBUNIT 2 ASC-1 COMPLEX SUBUNIT P100"/>
    <property type="match status" value="1"/>
</dbReference>
<dbReference type="GO" id="GO:0006355">
    <property type="term" value="P:regulation of DNA-templated transcription"/>
    <property type="evidence" value="ECO:0007669"/>
    <property type="project" value="TreeGrafter"/>
</dbReference>
<evidence type="ECO:0000256" key="1">
    <source>
        <dbReference type="SAM" id="MobiDB-lite"/>
    </source>
</evidence>
<organism evidence="3 4">
    <name type="scientific">Ceutorhynchus assimilis</name>
    <name type="common">cabbage seed weevil</name>
    <dbReference type="NCBI Taxonomy" id="467358"/>
    <lineage>
        <taxon>Eukaryota</taxon>
        <taxon>Metazoa</taxon>
        <taxon>Ecdysozoa</taxon>
        <taxon>Arthropoda</taxon>
        <taxon>Hexapoda</taxon>
        <taxon>Insecta</taxon>
        <taxon>Pterygota</taxon>
        <taxon>Neoptera</taxon>
        <taxon>Endopterygota</taxon>
        <taxon>Coleoptera</taxon>
        <taxon>Polyphaga</taxon>
        <taxon>Cucujiformia</taxon>
        <taxon>Curculionidae</taxon>
        <taxon>Ceutorhynchinae</taxon>
        <taxon>Ceutorhynchus</taxon>
    </lineage>
</organism>
<dbReference type="InterPro" id="IPR009060">
    <property type="entry name" value="UBA-like_sf"/>
</dbReference>
<keyword evidence="4" id="KW-1185">Reference proteome</keyword>
<feature type="domain" description="CUE" evidence="2">
    <location>
        <begin position="524"/>
        <end position="567"/>
    </location>
</feature>